<dbReference type="AlphaFoldDB" id="G8NTE0"/>
<dbReference type="HOGENOM" id="CLU_140230_2_1_0"/>
<feature type="domain" description="HTH cro/C1-type" evidence="2">
    <location>
        <begin position="22"/>
        <end position="66"/>
    </location>
</feature>
<dbReference type="STRING" id="682795.AciX8_4379"/>
<dbReference type="GO" id="GO:0003677">
    <property type="term" value="F:DNA binding"/>
    <property type="evidence" value="ECO:0007669"/>
    <property type="project" value="UniProtKB-KW"/>
</dbReference>
<reference evidence="3 4" key="1">
    <citation type="submission" date="2011-11" db="EMBL/GenBank/DDBJ databases">
        <title>Complete sequence of Granulicella mallensis MP5ACTX8.</title>
        <authorList>
            <consortium name="US DOE Joint Genome Institute"/>
            <person name="Lucas S."/>
            <person name="Copeland A."/>
            <person name="Lapidus A."/>
            <person name="Cheng J.-F."/>
            <person name="Goodwin L."/>
            <person name="Pitluck S."/>
            <person name="Peters L."/>
            <person name="Lu M."/>
            <person name="Detter J.C."/>
            <person name="Han C."/>
            <person name="Tapia R."/>
            <person name="Land M."/>
            <person name="Hauser L."/>
            <person name="Kyrpides N."/>
            <person name="Ivanova N."/>
            <person name="Mikhailova N."/>
            <person name="Pagani I."/>
            <person name="Rawat S."/>
            <person name="Mannisto M."/>
            <person name="Haggblom M."/>
            <person name="Woyke T."/>
        </authorList>
    </citation>
    <scope>NUCLEOTIDE SEQUENCE [LARGE SCALE GENOMIC DNA]</scope>
    <source>
        <strain evidence="4">ATCC BAA-1857 / DSM 23137 / MP5ACTX8</strain>
    </source>
</reference>
<evidence type="ECO:0000313" key="3">
    <source>
        <dbReference type="EMBL" id="AEU38652.1"/>
    </source>
</evidence>
<evidence type="ECO:0000313" key="4">
    <source>
        <dbReference type="Proteomes" id="UP000007113"/>
    </source>
</evidence>
<name>G8NTE0_GRAMM</name>
<gene>
    <name evidence="3" type="ordered locus">AciX8_4379</name>
</gene>
<dbReference type="Pfam" id="PF01381">
    <property type="entry name" value="HTH_3"/>
    <property type="match status" value="1"/>
</dbReference>
<accession>G8NTE0</accession>
<keyword evidence="1" id="KW-0238">DNA-binding</keyword>
<dbReference type="PANTHER" id="PTHR36924">
    <property type="entry name" value="ANTITOXIN HIGA-1"/>
    <property type="match status" value="1"/>
</dbReference>
<dbReference type="eggNOG" id="COG3093">
    <property type="taxonomic scope" value="Bacteria"/>
</dbReference>
<dbReference type="CDD" id="cd00093">
    <property type="entry name" value="HTH_XRE"/>
    <property type="match status" value="1"/>
</dbReference>
<dbReference type="Proteomes" id="UP000007113">
    <property type="component" value="Chromosome"/>
</dbReference>
<organism evidence="3 4">
    <name type="scientific">Granulicella mallensis (strain ATCC BAA-1857 / DSM 23137 / MP5ACTX8)</name>
    <dbReference type="NCBI Taxonomy" id="682795"/>
    <lineage>
        <taxon>Bacteria</taxon>
        <taxon>Pseudomonadati</taxon>
        <taxon>Acidobacteriota</taxon>
        <taxon>Terriglobia</taxon>
        <taxon>Terriglobales</taxon>
        <taxon>Acidobacteriaceae</taxon>
        <taxon>Granulicella</taxon>
    </lineage>
</organism>
<sequence length="95" mass="10541">MPMFNPCHPGEILREYMGDAVTVSALAKHLGMTRANLSMILNGRLGISAAVALKLSEAFPNSNPEFWLNMQTNYDLAQARRAKRTKIQPILREAA</sequence>
<dbReference type="InterPro" id="IPR010982">
    <property type="entry name" value="Lambda_DNA-bd_dom_sf"/>
</dbReference>
<dbReference type="InterPro" id="IPR001387">
    <property type="entry name" value="Cro/C1-type_HTH"/>
</dbReference>
<evidence type="ECO:0000256" key="1">
    <source>
        <dbReference type="ARBA" id="ARBA00023125"/>
    </source>
</evidence>
<dbReference type="NCBIfam" id="TIGR02607">
    <property type="entry name" value="antidote_HigA"/>
    <property type="match status" value="1"/>
</dbReference>
<dbReference type="SMART" id="SM00530">
    <property type="entry name" value="HTH_XRE"/>
    <property type="match status" value="1"/>
</dbReference>
<protein>
    <submittedName>
        <fullName evidence="3">Plasmid maintenance system antidote protein, XRE family</fullName>
    </submittedName>
</protein>
<dbReference type="Gene3D" id="1.10.260.40">
    <property type="entry name" value="lambda repressor-like DNA-binding domains"/>
    <property type="match status" value="1"/>
</dbReference>
<keyword evidence="4" id="KW-1185">Reference proteome</keyword>
<evidence type="ECO:0000259" key="2">
    <source>
        <dbReference type="PROSITE" id="PS50943"/>
    </source>
</evidence>
<dbReference type="SUPFAM" id="SSF47413">
    <property type="entry name" value="lambda repressor-like DNA-binding domains"/>
    <property type="match status" value="1"/>
</dbReference>
<dbReference type="RefSeq" id="WP_014267523.1">
    <property type="nucleotide sequence ID" value="NC_016631.1"/>
</dbReference>
<dbReference type="EMBL" id="CP003130">
    <property type="protein sequence ID" value="AEU38652.1"/>
    <property type="molecule type" value="Genomic_DNA"/>
</dbReference>
<dbReference type="PANTHER" id="PTHR36924:SF1">
    <property type="entry name" value="ANTITOXIN HIGA-1"/>
    <property type="match status" value="1"/>
</dbReference>
<proteinExistence type="predicted"/>
<dbReference type="PROSITE" id="PS50943">
    <property type="entry name" value="HTH_CROC1"/>
    <property type="match status" value="1"/>
</dbReference>
<dbReference type="OrthoDB" id="5297543at2"/>
<dbReference type="InterPro" id="IPR013430">
    <property type="entry name" value="Toxin_antidote_HigA"/>
</dbReference>
<dbReference type="KEGG" id="gma:AciX8_4379"/>